<accession>A0AAE3FWA1</accession>
<evidence type="ECO:0000256" key="3">
    <source>
        <dbReference type="ARBA" id="ARBA00022989"/>
    </source>
</evidence>
<dbReference type="PANTHER" id="PTHR32322:SF2">
    <property type="entry name" value="EAMA DOMAIN-CONTAINING PROTEIN"/>
    <property type="match status" value="1"/>
</dbReference>
<sequence length="306" mass="31794">MSVTRNVSMFLSLAVLWGLSFPAIAVGLEYLPPLLFAAFRYDVAAVLLLVYAVARTDGWIPHGRHNIQAIVGGGLFLVAGNGLLFIGQQTVPSGVASIMTALVPIITALWAFLLLGERVSAIGAVGVAVGFVGLGLVIQPDPSNLLGGGTFGRLLIVGQVLSVSLGGVLVQRAGPTIDRVPLTGWSMLVGALTLHVMSGVAGEYPTTAALGTVPLSMIVYLGVFSTAVAFLIYFTILEEQGAFEAALVGYLVPVVATIVGVFVLNESISWLTFVGFGLVAIGFALLKREAIVELLSVSLSVGFGRP</sequence>
<feature type="transmembrane region" description="Helical" evidence="5">
    <location>
        <begin position="35"/>
        <end position="54"/>
    </location>
</feature>
<feature type="transmembrane region" description="Helical" evidence="5">
    <location>
        <begin position="182"/>
        <end position="201"/>
    </location>
</feature>
<keyword evidence="4 5" id="KW-0472">Membrane</keyword>
<evidence type="ECO:0000256" key="5">
    <source>
        <dbReference type="SAM" id="Phobius"/>
    </source>
</evidence>
<dbReference type="Proteomes" id="UP001203207">
    <property type="component" value="Unassembled WGS sequence"/>
</dbReference>
<comment type="caution">
    <text evidence="7">The sequence shown here is derived from an EMBL/GenBank/DDBJ whole genome shotgun (WGS) entry which is preliminary data.</text>
</comment>
<dbReference type="InterPro" id="IPR000620">
    <property type="entry name" value="EamA_dom"/>
</dbReference>
<feature type="transmembrane region" description="Helical" evidence="5">
    <location>
        <begin position="241"/>
        <end position="262"/>
    </location>
</feature>
<dbReference type="RefSeq" id="WP_250583426.1">
    <property type="nucleotide sequence ID" value="NZ_JAKRVX010000002.1"/>
</dbReference>
<dbReference type="SUPFAM" id="SSF103481">
    <property type="entry name" value="Multidrug resistance efflux transporter EmrE"/>
    <property type="match status" value="2"/>
</dbReference>
<evidence type="ECO:0000313" key="7">
    <source>
        <dbReference type="EMBL" id="MCL9816489.1"/>
    </source>
</evidence>
<reference evidence="7" key="1">
    <citation type="journal article" date="2022" name="Syst. Appl. Microbiol.">
        <title>Natronocalculus amylovorans gen. nov., sp. nov., and Natranaeroarchaeum aerophilus sp. nov., dominant culturable amylolytic natronoarchaea from hypersaline soda lakes in southwestern Siberia.</title>
        <authorList>
            <person name="Sorokin D.Y."/>
            <person name="Elcheninov A.G."/>
            <person name="Khizhniak T.V."/>
            <person name="Koenen M."/>
            <person name="Bale N.J."/>
            <person name="Damste J.S.S."/>
            <person name="Kublanov I.V."/>
        </authorList>
    </citation>
    <scope>NUCLEOTIDE SEQUENCE</scope>
    <source>
        <strain evidence="7">AArc-St2</strain>
    </source>
</reference>
<keyword evidence="3 5" id="KW-1133">Transmembrane helix</keyword>
<keyword evidence="2 5" id="KW-0812">Transmembrane</keyword>
<name>A0AAE3FWA1_9EURY</name>
<proteinExistence type="predicted"/>
<dbReference type="AlphaFoldDB" id="A0AAE3FWA1"/>
<reference evidence="7" key="2">
    <citation type="submission" date="2022-02" db="EMBL/GenBank/DDBJ databases">
        <authorList>
            <person name="Elcheninov A.G."/>
            <person name="Sorokin D.Y."/>
            <person name="Kublanov I.V."/>
        </authorList>
    </citation>
    <scope>NUCLEOTIDE SEQUENCE</scope>
    <source>
        <strain evidence="7">AArc-St2</strain>
    </source>
</reference>
<gene>
    <name evidence="7" type="ORF">AArcSt2_05970</name>
</gene>
<feature type="transmembrane region" description="Helical" evidence="5">
    <location>
        <begin position="66"/>
        <end position="87"/>
    </location>
</feature>
<feature type="transmembrane region" description="Helical" evidence="5">
    <location>
        <begin position="151"/>
        <end position="170"/>
    </location>
</feature>
<dbReference type="PANTHER" id="PTHR32322">
    <property type="entry name" value="INNER MEMBRANE TRANSPORTER"/>
    <property type="match status" value="1"/>
</dbReference>
<evidence type="ECO:0000256" key="2">
    <source>
        <dbReference type="ARBA" id="ARBA00022692"/>
    </source>
</evidence>
<feature type="domain" description="EamA" evidence="6">
    <location>
        <begin position="8"/>
        <end position="138"/>
    </location>
</feature>
<comment type="subcellular location">
    <subcellularLocation>
        <location evidence="1">Membrane</location>
        <topology evidence="1">Multi-pass membrane protein</topology>
    </subcellularLocation>
</comment>
<evidence type="ECO:0000313" key="8">
    <source>
        <dbReference type="Proteomes" id="UP001203207"/>
    </source>
</evidence>
<feature type="transmembrane region" description="Helical" evidence="5">
    <location>
        <begin position="268"/>
        <end position="286"/>
    </location>
</feature>
<dbReference type="Gene3D" id="1.10.3730.20">
    <property type="match status" value="1"/>
</dbReference>
<feature type="transmembrane region" description="Helical" evidence="5">
    <location>
        <begin position="121"/>
        <end position="139"/>
    </location>
</feature>
<keyword evidence="8" id="KW-1185">Reference proteome</keyword>
<organism evidence="7 8">
    <name type="scientific">Natronocalculus amylovorans</name>
    <dbReference type="NCBI Taxonomy" id="2917812"/>
    <lineage>
        <taxon>Archaea</taxon>
        <taxon>Methanobacteriati</taxon>
        <taxon>Methanobacteriota</taxon>
        <taxon>Stenosarchaea group</taxon>
        <taxon>Halobacteria</taxon>
        <taxon>Halobacteriales</taxon>
        <taxon>Haloferacaceae</taxon>
        <taxon>Natronocalculus</taxon>
    </lineage>
</organism>
<feature type="transmembrane region" description="Helical" evidence="5">
    <location>
        <begin position="93"/>
        <end position="114"/>
    </location>
</feature>
<dbReference type="InterPro" id="IPR050638">
    <property type="entry name" value="AA-Vitamin_Transporters"/>
</dbReference>
<dbReference type="InterPro" id="IPR037185">
    <property type="entry name" value="EmrE-like"/>
</dbReference>
<feature type="transmembrane region" description="Helical" evidence="5">
    <location>
        <begin position="213"/>
        <end position="234"/>
    </location>
</feature>
<dbReference type="Pfam" id="PF00892">
    <property type="entry name" value="EamA"/>
    <property type="match status" value="2"/>
</dbReference>
<evidence type="ECO:0000259" key="6">
    <source>
        <dbReference type="Pfam" id="PF00892"/>
    </source>
</evidence>
<evidence type="ECO:0000256" key="1">
    <source>
        <dbReference type="ARBA" id="ARBA00004141"/>
    </source>
</evidence>
<evidence type="ECO:0000256" key="4">
    <source>
        <dbReference type="ARBA" id="ARBA00023136"/>
    </source>
</evidence>
<dbReference type="GO" id="GO:0016020">
    <property type="term" value="C:membrane"/>
    <property type="evidence" value="ECO:0007669"/>
    <property type="project" value="UniProtKB-SubCell"/>
</dbReference>
<feature type="domain" description="EamA" evidence="6">
    <location>
        <begin position="151"/>
        <end position="286"/>
    </location>
</feature>
<dbReference type="EMBL" id="JAKRVX010000002">
    <property type="protein sequence ID" value="MCL9816489.1"/>
    <property type="molecule type" value="Genomic_DNA"/>
</dbReference>
<protein>
    <submittedName>
        <fullName evidence="7">EamA family transporter</fullName>
    </submittedName>
</protein>